<evidence type="ECO:0000256" key="2">
    <source>
        <dbReference type="ARBA" id="ARBA00013064"/>
    </source>
</evidence>
<dbReference type="CDD" id="cd14498">
    <property type="entry name" value="DSP"/>
    <property type="match status" value="1"/>
</dbReference>
<protein>
    <recommendedName>
        <fullName evidence="2">protein-tyrosine-phosphatase</fullName>
        <ecNumber evidence="2">3.1.3.48</ecNumber>
    </recommendedName>
</protein>
<dbReference type="Proteomes" id="UP000681967">
    <property type="component" value="Unassembled WGS sequence"/>
</dbReference>
<name>A0A8S2M4Y4_9BILA</name>
<reference evidence="7" key="1">
    <citation type="submission" date="2021-02" db="EMBL/GenBank/DDBJ databases">
        <authorList>
            <person name="Nowell W R."/>
        </authorList>
    </citation>
    <scope>NUCLEOTIDE SEQUENCE</scope>
</reference>
<dbReference type="EC" id="3.1.3.48" evidence="2"/>
<evidence type="ECO:0000313" key="8">
    <source>
        <dbReference type="Proteomes" id="UP000681967"/>
    </source>
</evidence>
<dbReference type="InterPro" id="IPR016130">
    <property type="entry name" value="Tyr_Pase_AS"/>
</dbReference>
<keyword evidence="3" id="KW-0378">Hydrolase</keyword>
<evidence type="ECO:0000313" key="7">
    <source>
        <dbReference type="EMBL" id="CAF3935593.1"/>
    </source>
</evidence>
<evidence type="ECO:0000259" key="6">
    <source>
        <dbReference type="PROSITE" id="PS50056"/>
    </source>
</evidence>
<feature type="domain" description="Tyrosine-protein phosphatase" evidence="5">
    <location>
        <begin position="155"/>
        <end position="300"/>
    </location>
</feature>
<dbReference type="InterPro" id="IPR000340">
    <property type="entry name" value="Dual-sp_phosphatase_cat-dom"/>
</dbReference>
<dbReference type="EMBL" id="CAJOBH010003055">
    <property type="protein sequence ID" value="CAF3935593.1"/>
    <property type="molecule type" value="Genomic_DNA"/>
</dbReference>
<gene>
    <name evidence="7" type="ORF">BYL167_LOCUS10236</name>
</gene>
<evidence type="ECO:0000256" key="3">
    <source>
        <dbReference type="ARBA" id="ARBA00022801"/>
    </source>
</evidence>
<dbReference type="PROSITE" id="PS50056">
    <property type="entry name" value="TYR_PHOSPHATASE_2"/>
    <property type="match status" value="1"/>
</dbReference>
<dbReference type="GO" id="GO:0005737">
    <property type="term" value="C:cytoplasm"/>
    <property type="evidence" value="ECO:0007669"/>
    <property type="project" value="TreeGrafter"/>
</dbReference>
<organism evidence="7 8">
    <name type="scientific">Rotaria magnacalcarata</name>
    <dbReference type="NCBI Taxonomy" id="392030"/>
    <lineage>
        <taxon>Eukaryota</taxon>
        <taxon>Metazoa</taxon>
        <taxon>Spiralia</taxon>
        <taxon>Gnathifera</taxon>
        <taxon>Rotifera</taxon>
        <taxon>Eurotatoria</taxon>
        <taxon>Bdelloidea</taxon>
        <taxon>Philodinida</taxon>
        <taxon>Philodinidae</taxon>
        <taxon>Rotaria</taxon>
    </lineage>
</organism>
<proteinExistence type="inferred from homology"/>
<comment type="caution">
    <text evidence="7">The sequence shown here is derived from an EMBL/GenBank/DDBJ whole genome shotgun (WGS) entry which is preliminary data.</text>
</comment>
<dbReference type="Gene3D" id="3.40.250.10">
    <property type="entry name" value="Rhodanese-like domain"/>
    <property type="match status" value="1"/>
</dbReference>
<dbReference type="Gene3D" id="3.90.190.10">
    <property type="entry name" value="Protein tyrosine phosphatase superfamily"/>
    <property type="match status" value="1"/>
</dbReference>
<accession>A0A8S2M4Y4</accession>
<dbReference type="PROSITE" id="PS00383">
    <property type="entry name" value="TYR_PHOSPHATASE_1"/>
    <property type="match status" value="1"/>
</dbReference>
<dbReference type="PROSITE" id="PS50054">
    <property type="entry name" value="TYR_PHOSPHATASE_DUAL"/>
    <property type="match status" value="1"/>
</dbReference>
<comment type="similarity">
    <text evidence="1">Belongs to the protein-tyrosine phosphatase family. Non-receptor class dual specificity subfamily.</text>
</comment>
<keyword evidence="4" id="KW-0904">Protein phosphatase</keyword>
<dbReference type="PANTHER" id="PTHR10159:SF529">
    <property type="entry name" value="TYROSINE-PROTEIN PHOSPHATASE DOMAIN-CONTAINING PROTEIN"/>
    <property type="match status" value="1"/>
</dbReference>
<dbReference type="InterPro" id="IPR029021">
    <property type="entry name" value="Prot-tyrosine_phosphatase-like"/>
</dbReference>
<evidence type="ECO:0000256" key="1">
    <source>
        <dbReference type="ARBA" id="ARBA00008601"/>
    </source>
</evidence>
<evidence type="ECO:0000256" key="4">
    <source>
        <dbReference type="ARBA" id="ARBA00022912"/>
    </source>
</evidence>
<dbReference type="AlphaFoldDB" id="A0A8S2M4Y4"/>
<dbReference type="SMART" id="SM00195">
    <property type="entry name" value="DSPc"/>
    <property type="match status" value="1"/>
</dbReference>
<dbReference type="SUPFAM" id="SSF52799">
    <property type="entry name" value="(Phosphotyrosine protein) phosphatases II"/>
    <property type="match status" value="1"/>
</dbReference>
<dbReference type="Pfam" id="PF00782">
    <property type="entry name" value="DSPc"/>
    <property type="match status" value="1"/>
</dbReference>
<sequence>MSLDICKPSNVTISAIPIKDLYNHLYWDHRIYDLRSKEDYIKSHICRAHNMNPSPVITVDAIADIDAQINSEYGRAEQSSEVFIYTDAETHYENYQLQLRILNILLSYLTSTRNHSNKSLKQIYTFIDGYENFHSTFPFLCSDSAYFHECSLLVWPSYVRPNLYLGSAMCRNETVIAMLNITHIMSFSEYNENEIKSTNITTLHWQLSDSLSTNLLSVFPSAITWISKAINDENGTVLVHCDQGVSRSASVVIAYLLHSNTNLCTVEAAFNHLKLKRSFGRQCNSLEKITLSRKRSVSTLSTISEVIQTIDVNDPPTQRSIVKSYHMRQSTSQEL</sequence>
<evidence type="ECO:0000259" key="5">
    <source>
        <dbReference type="PROSITE" id="PS50054"/>
    </source>
</evidence>
<dbReference type="SUPFAM" id="SSF52821">
    <property type="entry name" value="Rhodanese/Cell cycle control phosphatase"/>
    <property type="match status" value="1"/>
</dbReference>
<dbReference type="PANTHER" id="PTHR10159">
    <property type="entry name" value="DUAL SPECIFICITY PROTEIN PHOSPHATASE"/>
    <property type="match status" value="1"/>
</dbReference>
<dbReference type="GO" id="GO:0043409">
    <property type="term" value="P:negative regulation of MAPK cascade"/>
    <property type="evidence" value="ECO:0007669"/>
    <property type="project" value="TreeGrafter"/>
</dbReference>
<dbReference type="InterPro" id="IPR000387">
    <property type="entry name" value="Tyr_Pase_dom"/>
</dbReference>
<dbReference type="GO" id="GO:0004725">
    <property type="term" value="F:protein tyrosine phosphatase activity"/>
    <property type="evidence" value="ECO:0007669"/>
    <property type="project" value="UniProtKB-EC"/>
</dbReference>
<dbReference type="InterPro" id="IPR020422">
    <property type="entry name" value="TYR_PHOSPHATASE_DUAL_dom"/>
</dbReference>
<dbReference type="InterPro" id="IPR036873">
    <property type="entry name" value="Rhodanese-like_dom_sf"/>
</dbReference>
<feature type="domain" description="Tyrosine specific protein phosphatases" evidence="6">
    <location>
        <begin position="217"/>
        <end position="277"/>
    </location>
</feature>